<dbReference type="AlphaFoldDB" id="A0A1G7B1E6"/>
<dbReference type="PIRSF" id="PIRSF017082">
    <property type="entry name" value="YflP"/>
    <property type="match status" value="1"/>
</dbReference>
<organism evidence="3 4">
    <name type="scientific">Belnapia rosea</name>
    <dbReference type="NCBI Taxonomy" id="938405"/>
    <lineage>
        <taxon>Bacteria</taxon>
        <taxon>Pseudomonadati</taxon>
        <taxon>Pseudomonadota</taxon>
        <taxon>Alphaproteobacteria</taxon>
        <taxon>Acetobacterales</taxon>
        <taxon>Roseomonadaceae</taxon>
        <taxon>Belnapia</taxon>
    </lineage>
</organism>
<dbReference type="Proteomes" id="UP000198925">
    <property type="component" value="Unassembled WGS sequence"/>
</dbReference>
<dbReference type="STRING" id="938405.SAMN02927895_05808"/>
<keyword evidence="2" id="KW-0732">Signal</keyword>
<dbReference type="Gene3D" id="3.40.190.10">
    <property type="entry name" value="Periplasmic binding protein-like II"/>
    <property type="match status" value="1"/>
</dbReference>
<gene>
    <name evidence="3" type="ORF">SAMN04487779_102250</name>
</gene>
<dbReference type="RefSeq" id="WP_176849760.1">
    <property type="nucleotide sequence ID" value="NZ_FMZX01000022.1"/>
</dbReference>
<evidence type="ECO:0000313" key="3">
    <source>
        <dbReference type="EMBL" id="SDE20677.1"/>
    </source>
</evidence>
<reference evidence="3 4" key="1">
    <citation type="submission" date="2016-10" db="EMBL/GenBank/DDBJ databases">
        <authorList>
            <person name="de Groot N.N."/>
        </authorList>
    </citation>
    <scope>NUCLEOTIDE SEQUENCE [LARGE SCALE GENOMIC DNA]</scope>
    <source>
        <strain evidence="3 4">CPCC 100156</strain>
    </source>
</reference>
<feature type="signal peptide" evidence="2">
    <location>
        <begin position="1"/>
        <end position="22"/>
    </location>
</feature>
<sequence>MRRRGLMAGGLALAGMAGAARAQDRFPDRPLRLVVGFAPGGPTDIVGRRFADRLGAVLGQPVVVENRSGASGSVAAIEVARARPDGYTLLLTTPSAHAIFPQIAVRPGYDALADFSPIGLVAIAPVVFAAHPSFPARSLPEMMDLVRARPGAFSFGSGGAGTITHFGMELFMRQAGGLRLEHVPYRGAGPAVQDCVAGHIPLVVDTFAPMIEHHRAGRLRILAVLAEQRSAVAPDVPTAAEHGVPGAVANTYNALLGPAGMAEAAVAALGRATRQATENDEFRAFLGAISAEPVSGMTPERTAAYIRSEYAKWTPIIQASGLRIE</sequence>
<protein>
    <submittedName>
        <fullName evidence="3">Tripartite-type tricarboxylate transporter, receptor component TctC</fullName>
    </submittedName>
</protein>
<dbReference type="InterPro" id="IPR042100">
    <property type="entry name" value="Bug_dom1"/>
</dbReference>
<dbReference type="PANTHER" id="PTHR42928:SF5">
    <property type="entry name" value="BLR1237 PROTEIN"/>
    <property type="match status" value="1"/>
</dbReference>
<feature type="chain" id="PRO_5011781059" evidence="2">
    <location>
        <begin position="23"/>
        <end position="325"/>
    </location>
</feature>
<evidence type="ECO:0000256" key="2">
    <source>
        <dbReference type="SAM" id="SignalP"/>
    </source>
</evidence>
<accession>A0A1G7B1E6</accession>
<evidence type="ECO:0000313" key="4">
    <source>
        <dbReference type="Proteomes" id="UP000198925"/>
    </source>
</evidence>
<proteinExistence type="inferred from homology"/>
<keyword evidence="3" id="KW-0675">Receptor</keyword>
<dbReference type="PANTHER" id="PTHR42928">
    <property type="entry name" value="TRICARBOXYLATE-BINDING PROTEIN"/>
    <property type="match status" value="1"/>
</dbReference>
<dbReference type="Pfam" id="PF03401">
    <property type="entry name" value="TctC"/>
    <property type="match status" value="1"/>
</dbReference>
<dbReference type="EMBL" id="FMZX01000022">
    <property type="protein sequence ID" value="SDE20677.1"/>
    <property type="molecule type" value="Genomic_DNA"/>
</dbReference>
<dbReference type="Gene3D" id="3.40.190.150">
    <property type="entry name" value="Bordetella uptake gene, domain 1"/>
    <property type="match status" value="1"/>
</dbReference>
<dbReference type="InterPro" id="IPR005064">
    <property type="entry name" value="BUG"/>
</dbReference>
<comment type="similarity">
    <text evidence="1">Belongs to the UPF0065 (bug) family.</text>
</comment>
<keyword evidence="4" id="KW-1185">Reference proteome</keyword>
<evidence type="ECO:0000256" key="1">
    <source>
        <dbReference type="ARBA" id="ARBA00006987"/>
    </source>
</evidence>
<name>A0A1G7B1E6_9PROT</name>
<dbReference type="CDD" id="cd07012">
    <property type="entry name" value="PBP2_Bug_TTT"/>
    <property type="match status" value="1"/>
</dbReference>